<dbReference type="PROSITE" id="PS51257">
    <property type="entry name" value="PROKAR_LIPOPROTEIN"/>
    <property type="match status" value="1"/>
</dbReference>
<name>A0A517NSF1_9BACT</name>
<proteinExistence type="predicted"/>
<dbReference type="Proteomes" id="UP000319817">
    <property type="component" value="Chromosome"/>
</dbReference>
<protein>
    <submittedName>
        <fullName evidence="2">Uncharacterized protein</fullName>
    </submittedName>
</protein>
<sequence length="1037" mass="113255">MFRNIAHYFLALVVLSSCALMYDSFSKRWLLPPVVETVEIVDHKPQNNDDLGDIFPDGAWQRGLCKKLKTADGELLFQHWEQIADDQWKLWPITLVVGRGTTDQPNPEPIILEAAEGAEIRFTESLDMMSGGAPPIERGRMMGIVEIRRPTVDPNKSPLLIRTSNVGIDNRKVWTTEPIRLEMGETRMVGRDLTLHLAASAGSDQGGSGAAAILDRMELIYLDEFIIPLEKNSLAKSQQKQFDLPAPLPAIEGEKELTRLADFGSVPETAVVTKEAAAFVKLNCDGRVEYDFALDLLSLREHVSLQHHVPGVADDQFECESLELSFREPENRNLPRVSALDWLSKIDAQGTPAVIDLPSLDCRITADRIELDALGGLLRASGGKGVEIRRGTLSAQLSQLSYQYNPETPGAIGTIDTFGWGIVNVLDPELPVRQFRWSDSFKLQPIGTPLPGKLDNDLSIQVSGDVQARFTDGGDFRSDAIDGVLRAVTVPSDASSLGVAGATSESKQTIRPDRFQAIGNVHLNNAAVNAKTQRLVLFFVDEPNPEVITEPNGQTDPAPNSPLRQWVAQPTDQDQPKQPVARKIPKVTGDEIAAKLRMNESGVSVKDLSVAGNVELIHSIEAGGQTLPAELTGSELLLTSEAGKDVLQLGSRPGVPSEFKLGDGYFIGPQINIWPSDNIVRIEGAGQFQMPSAILPQSLSGDRPDKVRWTKPPNCKWNGEMIFDGKTAVLTDGVDITAELVNQGKPWSIHMIGDRLELVLLENIEFGEAQSLRGASIQQVTLLQSEDQPVLVQAEQFAADGVREARHVMQAPRLMLLPGGGGKLIGAGPGWYRSWMYADAKGPLSPSDAKTQANAGSTKSRSLMGVHLVYHQAMQGDLANRSLSFLRGVRVGVKQVVDWQDTFDAHQMDSISDGESTVDCDTLQLTVAPGMENRPNIPGISTPWEMKAQDGVVFRSRSEQGLLEGTAARAVYSSLKDLFTLEGAPSRGAVIRKTEANGKTGPNMTVRKMTIRPKTLEIVDMVLERFSAGNLPQRENR</sequence>
<keyword evidence="3" id="KW-1185">Reference proteome</keyword>
<feature type="region of interest" description="Disordered" evidence="1">
    <location>
        <begin position="547"/>
        <end position="579"/>
    </location>
</feature>
<dbReference type="OrthoDB" id="219504at2"/>
<reference evidence="2 3" key="1">
    <citation type="submission" date="2019-02" db="EMBL/GenBank/DDBJ databases">
        <title>Deep-cultivation of Planctomycetes and their phenomic and genomic characterization uncovers novel biology.</title>
        <authorList>
            <person name="Wiegand S."/>
            <person name="Jogler M."/>
            <person name="Boedeker C."/>
            <person name="Pinto D."/>
            <person name="Vollmers J."/>
            <person name="Rivas-Marin E."/>
            <person name="Kohn T."/>
            <person name="Peeters S.H."/>
            <person name="Heuer A."/>
            <person name="Rast P."/>
            <person name="Oberbeckmann S."/>
            <person name="Bunk B."/>
            <person name="Jeske O."/>
            <person name="Meyerdierks A."/>
            <person name="Storesund J.E."/>
            <person name="Kallscheuer N."/>
            <person name="Luecker S."/>
            <person name="Lage O.M."/>
            <person name="Pohl T."/>
            <person name="Merkel B.J."/>
            <person name="Hornburger P."/>
            <person name="Mueller R.-W."/>
            <person name="Bruemmer F."/>
            <person name="Labrenz M."/>
            <person name="Spormann A.M."/>
            <person name="Op den Camp H."/>
            <person name="Overmann J."/>
            <person name="Amann R."/>
            <person name="Jetten M.S.M."/>
            <person name="Mascher T."/>
            <person name="Medema M.H."/>
            <person name="Devos D.P."/>
            <person name="Kaster A.-K."/>
            <person name="Ovreas L."/>
            <person name="Rohde M."/>
            <person name="Galperin M.Y."/>
            <person name="Jogler C."/>
        </authorList>
    </citation>
    <scope>NUCLEOTIDE SEQUENCE [LARGE SCALE GENOMIC DNA]</scope>
    <source>
        <strain evidence="2 3">K23_9</strain>
    </source>
</reference>
<evidence type="ECO:0000256" key="1">
    <source>
        <dbReference type="SAM" id="MobiDB-lite"/>
    </source>
</evidence>
<dbReference type="RefSeq" id="WP_145417576.1">
    <property type="nucleotide sequence ID" value="NZ_CP036526.1"/>
</dbReference>
<dbReference type="AlphaFoldDB" id="A0A517NSF1"/>
<accession>A0A517NSF1</accession>
<evidence type="ECO:0000313" key="3">
    <source>
        <dbReference type="Proteomes" id="UP000319817"/>
    </source>
</evidence>
<gene>
    <name evidence="2" type="ORF">K239x_19880</name>
</gene>
<organism evidence="2 3">
    <name type="scientific">Stieleria marina</name>
    <dbReference type="NCBI Taxonomy" id="1930275"/>
    <lineage>
        <taxon>Bacteria</taxon>
        <taxon>Pseudomonadati</taxon>
        <taxon>Planctomycetota</taxon>
        <taxon>Planctomycetia</taxon>
        <taxon>Pirellulales</taxon>
        <taxon>Pirellulaceae</taxon>
        <taxon>Stieleria</taxon>
    </lineage>
</organism>
<dbReference type="EMBL" id="CP036526">
    <property type="protein sequence ID" value="QDT10035.1"/>
    <property type="molecule type" value="Genomic_DNA"/>
</dbReference>
<evidence type="ECO:0000313" key="2">
    <source>
        <dbReference type="EMBL" id="QDT10035.1"/>
    </source>
</evidence>